<name>A0AA50KS18_9GAMM</name>
<evidence type="ECO:0000313" key="3">
    <source>
        <dbReference type="Proteomes" id="UP001223802"/>
    </source>
</evidence>
<accession>A0AA50KS18</accession>
<organism evidence="2 3">
    <name type="scientific">Oceanimonas pelagia</name>
    <dbReference type="NCBI Taxonomy" id="3028314"/>
    <lineage>
        <taxon>Bacteria</taxon>
        <taxon>Pseudomonadati</taxon>
        <taxon>Pseudomonadota</taxon>
        <taxon>Gammaproteobacteria</taxon>
        <taxon>Aeromonadales</taxon>
        <taxon>Aeromonadaceae</taxon>
        <taxon>Oceanimonas</taxon>
    </lineage>
</organism>
<dbReference type="RefSeq" id="WP_306763272.1">
    <property type="nucleotide sequence ID" value="NZ_CP118224.1"/>
</dbReference>
<dbReference type="NCBIfam" id="TIGR02808">
    <property type="entry name" value="short_TIGR02808"/>
    <property type="match status" value="1"/>
</dbReference>
<dbReference type="Pfam" id="PF09574">
    <property type="entry name" value="DUF2374"/>
    <property type="match status" value="1"/>
</dbReference>
<dbReference type="EMBL" id="CP118224">
    <property type="protein sequence ID" value="WMC12035.1"/>
    <property type="molecule type" value="Genomic_DNA"/>
</dbReference>
<dbReference type="KEGG" id="ope:PU634_06645"/>
<dbReference type="AlphaFoldDB" id="A0AA50KS18"/>
<evidence type="ECO:0000256" key="1">
    <source>
        <dbReference type="SAM" id="Phobius"/>
    </source>
</evidence>
<dbReference type="InterPro" id="IPR014175">
    <property type="entry name" value="CHP02808"/>
</dbReference>
<gene>
    <name evidence="2" type="ORF">PU634_06645</name>
</gene>
<sequence>MSALEKLVWNVLGYAAMPLIFLFGFIAVSVAACLILMWLDKRRG</sequence>
<protein>
    <submittedName>
        <fullName evidence="2">TIGR02808 family protein</fullName>
    </submittedName>
</protein>
<reference evidence="2 3" key="1">
    <citation type="submission" date="2023-02" db="EMBL/GenBank/DDBJ databases">
        <title>Complete genome sequence of a novel bacterium Oceanimonas sp. NTOU-MSR1 isolated from marine coast sediment.</title>
        <authorList>
            <person name="Yang H.-T."/>
            <person name="Chen Y.-L."/>
            <person name="Ho Y.-N."/>
        </authorList>
    </citation>
    <scope>NUCLEOTIDE SEQUENCE [LARGE SCALE GENOMIC DNA]</scope>
    <source>
        <strain evidence="2 3">NTOU-MSR1</strain>
    </source>
</reference>
<keyword evidence="1" id="KW-0812">Transmembrane</keyword>
<evidence type="ECO:0000313" key="2">
    <source>
        <dbReference type="EMBL" id="WMC12035.1"/>
    </source>
</evidence>
<dbReference type="Proteomes" id="UP001223802">
    <property type="component" value="Chromosome"/>
</dbReference>
<keyword evidence="1" id="KW-1133">Transmembrane helix</keyword>
<keyword evidence="3" id="KW-1185">Reference proteome</keyword>
<dbReference type="PROSITE" id="PS51257">
    <property type="entry name" value="PROKAR_LIPOPROTEIN"/>
    <property type="match status" value="1"/>
</dbReference>
<proteinExistence type="predicted"/>
<keyword evidence="1" id="KW-0472">Membrane</keyword>
<feature type="transmembrane region" description="Helical" evidence="1">
    <location>
        <begin position="12"/>
        <end position="39"/>
    </location>
</feature>